<dbReference type="InterPro" id="IPR003615">
    <property type="entry name" value="HNH_nuc"/>
</dbReference>
<dbReference type="STRING" id="1121117.SAMN02745977_02517"/>
<evidence type="ECO:0000313" key="2">
    <source>
        <dbReference type="EMBL" id="SEN98041.1"/>
    </source>
</evidence>
<dbReference type="SMART" id="SM00507">
    <property type="entry name" value="HNHc"/>
    <property type="match status" value="1"/>
</dbReference>
<dbReference type="Gene3D" id="1.10.30.50">
    <property type="match status" value="1"/>
</dbReference>
<dbReference type="AlphaFoldDB" id="A0A1H8KYX4"/>
<name>A0A1H8KYX4_9BURK</name>
<dbReference type="CDD" id="cd00085">
    <property type="entry name" value="HNHc"/>
    <property type="match status" value="1"/>
</dbReference>
<reference evidence="2 3" key="1">
    <citation type="submission" date="2016-10" db="EMBL/GenBank/DDBJ databases">
        <authorList>
            <person name="de Groot N.N."/>
        </authorList>
    </citation>
    <scope>NUCLEOTIDE SEQUENCE [LARGE SCALE GENOMIC DNA]</scope>
    <source>
        <strain evidence="2 3">DSM 15123</strain>
    </source>
</reference>
<protein>
    <recommendedName>
        <fullName evidence="1">HNH nuclease domain-containing protein</fullName>
    </recommendedName>
</protein>
<evidence type="ECO:0000259" key="1">
    <source>
        <dbReference type="SMART" id="SM00507"/>
    </source>
</evidence>
<evidence type="ECO:0000313" key="3">
    <source>
        <dbReference type="Proteomes" id="UP000199531"/>
    </source>
</evidence>
<organism evidence="2 3">
    <name type="scientific">Brachymonas denitrificans DSM 15123</name>
    <dbReference type="NCBI Taxonomy" id="1121117"/>
    <lineage>
        <taxon>Bacteria</taxon>
        <taxon>Pseudomonadati</taxon>
        <taxon>Pseudomonadota</taxon>
        <taxon>Betaproteobacteria</taxon>
        <taxon>Burkholderiales</taxon>
        <taxon>Comamonadaceae</taxon>
        <taxon>Brachymonas</taxon>
    </lineage>
</organism>
<gene>
    <name evidence="2" type="ORF">SAMN02745977_02517</name>
</gene>
<accession>A0A1H8KYX4</accession>
<dbReference type="EMBL" id="FOCW01000016">
    <property type="protein sequence ID" value="SEN98041.1"/>
    <property type="molecule type" value="Genomic_DNA"/>
</dbReference>
<proteinExistence type="predicted"/>
<dbReference type="Proteomes" id="UP000199531">
    <property type="component" value="Unassembled WGS sequence"/>
</dbReference>
<feature type="domain" description="HNH nuclease" evidence="1">
    <location>
        <begin position="8"/>
        <end position="60"/>
    </location>
</feature>
<sequence length="105" mass="12008">MDFFAVPENRLLLLKREGHKCFYTLQALDDSNFIVEHVVSRPAGNNSYRNLVAASREANNKKGSMAADEFLRRLFREGYLSAAEFEDRLLKLAQLQAGELKPPMF</sequence>
<keyword evidence="3" id="KW-1185">Reference proteome</keyword>